<dbReference type="AlphaFoldDB" id="A0A0F6B883"/>
<evidence type="ECO:0000313" key="1">
    <source>
        <dbReference type="EMBL" id="ACY90731.1"/>
    </source>
</evidence>
<proteinExistence type="predicted"/>
<dbReference type="KEGG" id="seo:STM14_4343"/>
<gene>
    <name evidence="1" type="ordered locus">STM14_4343</name>
</gene>
<dbReference type="HOGENOM" id="CLU_3188779_0_0_6"/>
<dbReference type="Proteomes" id="UP000002695">
    <property type="component" value="Chromosome"/>
</dbReference>
<accession>A0A0F6B883</accession>
<name>A0A0F6B883_SALT1</name>
<evidence type="ECO:0000313" key="2">
    <source>
        <dbReference type="Proteomes" id="UP000002695"/>
    </source>
</evidence>
<keyword evidence="2" id="KW-1185">Reference proteome</keyword>
<dbReference type="EMBL" id="CP001363">
    <property type="protein sequence ID" value="ACY90731.1"/>
    <property type="molecule type" value="Genomic_DNA"/>
</dbReference>
<organism evidence="1 2">
    <name type="scientific">Salmonella typhimurium (strain 14028s / SGSC 2262)</name>
    <dbReference type="NCBI Taxonomy" id="588858"/>
    <lineage>
        <taxon>Bacteria</taxon>
        <taxon>Pseudomonadati</taxon>
        <taxon>Pseudomonadota</taxon>
        <taxon>Gammaproteobacteria</taxon>
        <taxon>Enterobacterales</taxon>
        <taxon>Enterobacteriaceae</taxon>
        <taxon>Salmonella</taxon>
    </lineage>
</organism>
<sequence length="46" mass="5657">MFQHINPVINFYLTRNQFYPPILKLCEAFHRRKMAGLNIIPFLRFF</sequence>
<reference evidence="1 2" key="1">
    <citation type="journal article" date="2010" name="J. Bacteriol.">
        <title>Short-term signatures of evolutionary change in the Salmonella enterica serovar typhimurium 14028 genome.</title>
        <authorList>
            <person name="Jarvik T."/>
            <person name="Smillie C."/>
            <person name="Groisman E.A."/>
            <person name="Ochman H."/>
        </authorList>
    </citation>
    <scope>NUCLEOTIDE SEQUENCE [LARGE SCALE GENOMIC DNA]</scope>
    <source>
        <strain evidence="2">14028s / SGSC 2262</strain>
    </source>
</reference>
<protein>
    <submittedName>
        <fullName evidence="1">Uncharacterized protein</fullName>
    </submittedName>
</protein>